<evidence type="ECO:0000256" key="2">
    <source>
        <dbReference type="SAM" id="Phobius"/>
    </source>
</evidence>
<dbReference type="Pfam" id="PF24346">
    <property type="entry name" value="DUF7507"/>
    <property type="match status" value="1"/>
</dbReference>
<keyword evidence="2" id="KW-1133">Transmembrane helix</keyword>
<feature type="transmembrane region" description="Helical" evidence="2">
    <location>
        <begin position="1812"/>
        <end position="1833"/>
    </location>
</feature>
<evidence type="ECO:0000313" key="5">
    <source>
        <dbReference type="EMBL" id="SDO68362.1"/>
    </source>
</evidence>
<sequence>MFNRAATRSSGHVMSGRRARSAGRLRRLRAAGVLLTVVALLSPFAGTTVAMAVPATTTAKHDVVANRTGSPTPTAAKQDRRANRAGSPAPTKARPLAGVAAPAASTATSDFSKTATNLQNNSRANSATGAQGTAQPGDTVRWALVYQNKTGADATVSVNDQITGGQTYVLNSLQTSPNFIGNVTGNTVSATGTVLSTATSGRSPTFNAAAVNFSTPGGDGYSVEGFGNSIYTVFHHNNSPTAVFCSTLTNQVCPGWPGFSTFVDPTAGTPIGQGTAGVYTTALTNGSFIENGRLYWPVSQNGANGVDPFGMQCLDLIANVSCGYNQLGTTTVPGYPLSGDGIAASDGNYYYLDLNGFLQCVSPTGTSCGAVNVAGGAPIAVAGSREVGTYGRYVYASYRGSIDSLEHLTCYDTATSAVCPGFPATVGTPGPNYDSEVFPVVSPAGTLLGACAVYNSACFDTAGNAIGNPWAGTSYSFSPLNNNGFGTGVLVGTKYYTGNGDQVDCYDFAQPLVGGKVQPCAAFTTNPPDLRSYTVRALQNLPGCMASNGDGAQISVFNAATGAPCSTASQSVKLTPTDSYCDGRSAHVQSWETVTLPGLDGSQYAGATLTLFGADGNPLPAWTNVPFPASGAQTIDISSIPVTGNTATLTAQVNIAAVSDTAAVDASRITVAWQGDPVQIACYETVIAPVACLQSSVVSNTATAVTTAGTITDGPAGNSTGPAIFNVAPSAAQCMLHVLKTGAPDPAKPGTTVTYTITVHNTGTMDYTAGDPARFTDDITDVLKDSAYNAASLTSTPGTTASYDPTSNVISWSGPLAADATATITYTVTVDSPDTGDHSMFNRVVTPSGTPANCAANSTDPDCASLVQVPDLKVSKAANPADGSAVVAGQVVTYTLTFQNIGKGTAAVDWTDDLTKVLDDATVTSAPAASNANLTVGAVTAGTFAVTGSVPAGATYTVSYQVTVKPDGQRGDNDMANFVVPTGTTPPTNCVSGDPLCTDHKIPQVSVTKSSNPVDGANVSSGDAIAYTLTFQNTGAAAGNLDYVDNLTDVLDDASITGTPVASSGNVTVGAVSGGRLPITGTIPAGATYTVTYTVTVKPFAQQGNHVLLNYVAPPGTQPPSAGTCVADPTCVTHPIPHLSIVKTASTTDRPAPGDKVTYTVTVTNDGSVDYTAGSPATMTDDLTKVLDDATYDSDAAATSGSTPSVSGNTLTWSGPLAVTQAVTITYSVTYHGTGDTIMTNTACVPKQGQDPNCDTVSVPAALITASKAVAPANGSTVVAGQVLTYTLTFANTGEGAGSISYTDDLSKVLDDASLTSGPTASNAALTVGSVTTGKFQVFGVVPGKTSYTVTYTVTVKPDGQRGDNALDNFLFPTGTTPPVSCDPADPLCTHNPVSQIVPSKSVDPKSGSVVTAGQVLTYTLGFHNTGAVAGSVDYTDDLTGVLDDATLTSAPAASNTHLTIGAVTGGTFQITGTVPVGATYTVTYRVTVKPDGHRGNDTASNFLTRTGGAHGSTCGPKDPLCTTNPMPDVIEWKTVDPTTGTTVDPGQTLTYTLHYHNIGAAAGAVNRVDDITQLVDDAAVTSQPVTSNPALKATAFGSKHRSAITGTLAAGQTVTITYRVKVANPDHGDGQLANFLLKPTDPPSSSPKCTPADPQHPTCTVNPVNRPGTPHPGISLLKTADKSVIDQVGELVTYSFKITNTGNITLHNTAVQEGTFTGTGQLSAISCPAAAASLAPSASVTCTATYVATQADVDAGTINNTAAATGTPTGGTALISNPSKVVVLADTQQTPPPPTVIDTGNAGDGTGPNTGMIITGITILALVMLGGAAWIITTRRTRRKV</sequence>
<accession>A0A1H0LJM4</accession>
<evidence type="ECO:0000259" key="4">
    <source>
        <dbReference type="Pfam" id="PF25549"/>
    </source>
</evidence>
<reference evidence="5 6" key="1">
    <citation type="submission" date="2016-10" db="EMBL/GenBank/DDBJ databases">
        <authorList>
            <person name="de Groot N.N."/>
        </authorList>
    </citation>
    <scope>NUCLEOTIDE SEQUENCE [LARGE SCALE GENOMIC DNA]</scope>
    <source>
        <strain evidence="6">P4-7,KCTC 19426,CECT 7604</strain>
    </source>
</reference>
<evidence type="ECO:0000259" key="3">
    <source>
        <dbReference type="Pfam" id="PF24346"/>
    </source>
</evidence>
<feature type="region of interest" description="Disordered" evidence="1">
    <location>
        <begin position="1"/>
        <end position="22"/>
    </location>
</feature>
<dbReference type="InterPro" id="IPR047589">
    <property type="entry name" value="DUF11_rpt"/>
</dbReference>
<protein>
    <submittedName>
        <fullName evidence="5">Conserved repeat domain-containing protein</fullName>
    </submittedName>
</protein>
<feature type="compositionally biased region" description="Polar residues" evidence="1">
    <location>
        <begin position="1"/>
        <end position="12"/>
    </location>
</feature>
<proteinExistence type="predicted"/>
<feature type="domain" description="DUF7927" evidence="4">
    <location>
        <begin position="872"/>
        <end position="1002"/>
    </location>
</feature>
<evidence type="ECO:0000256" key="1">
    <source>
        <dbReference type="SAM" id="MobiDB-lite"/>
    </source>
</evidence>
<dbReference type="Proteomes" id="UP000198741">
    <property type="component" value="Chromosome I"/>
</dbReference>
<keyword evidence="2" id="KW-0812">Transmembrane</keyword>
<feature type="domain" description="DUF7927" evidence="4">
    <location>
        <begin position="1140"/>
        <end position="1256"/>
    </location>
</feature>
<feature type="domain" description="DUF7507" evidence="3">
    <location>
        <begin position="1673"/>
        <end position="1775"/>
    </location>
</feature>
<feature type="compositionally biased region" description="Low complexity" evidence="1">
    <location>
        <begin position="93"/>
        <end position="109"/>
    </location>
</feature>
<dbReference type="InterPro" id="IPR051172">
    <property type="entry name" value="Chlamydia_OmcB"/>
</dbReference>
<dbReference type="PANTHER" id="PTHR34819:SF3">
    <property type="entry name" value="CELL SURFACE PROTEIN"/>
    <property type="match status" value="1"/>
</dbReference>
<organism evidence="5 6">
    <name type="scientific">Nakamurella panacisegetis</name>
    <dbReference type="NCBI Taxonomy" id="1090615"/>
    <lineage>
        <taxon>Bacteria</taxon>
        <taxon>Bacillati</taxon>
        <taxon>Actinomycetota</taxon>
        <taxon>Actinomycetes</taxon>
        <taxon>Nakamurellales</taxon>
        <taxon>Nakamurellaceae</taxon>
        <taxon>Nakamurella</taxon>
    </lineage>
</organism>
<feature type="region of interest" description="Disordered" evidence="1">
    <location>
        <begin position="62"/>
        <end position="110"/>
    </location>
</feature>
<feature type="domain" description="DUF7927" evidence="4">
    <location>
        <begin position="1264"/>
        <end position="1394"/>
    </location>
</feature>
<feature type="domain" description="DUF7927" evidence="4">
    <location>
        <begin position="1398"/>
        <end position="1526"/>
    </location>
</feature>
<gene>
    <name evidence="5" type="ORF">SAMN04515671_1691</name>
</gene>
<feature type="domain" description="DUF7927" evidence="4">
    <location>
        <begin position="746"/>
        <end position="864"/>
    </location>
</feature>
<keyword evidence="6" id="KW-1185">Reference proteome</keyword>
<dbReference type="GO" id="GO:0005975">
    <property type="term" value="P:carbohydrate metabolic process"/>
    <property type="evidence" value="ECO:0007669"/>
    <property type="project" value="UniProtKB-ARBA"/>
</dbReference>
<dbReference type="STRING" id="1090615.SAMN04515671_1691"/>
<dbReference type="Pfam" id="PF25549">
    <property type="entry name" value="DUF7927"/>
    <property type="match status" value="7"/>
</dbReference>
<evidence type="ECO:0000313" key="6">
    <source>
        <dbReference type="Proteomes" id="UP000198741"/>
    </source>
</evidence>
<dbReference type="InterPro" id="IPR057687">
    <property type="entry name" value="DUF7927"/>
</dbReference>
<name>A0A1H0LJM4_9ACTN</name>
<keyword evidence="2" id="KW-0472">Membrane</keyword>
<dbReference type="InterPro" id="IPR013783">
    <property type="entry name" value="Ig-like_fold"/>
</dbReference>
<dbReference type="Gene3D" id="2.60.40.10">
    <property type="entry name" value="Immunoglobulins"/>
    <property type="match status" value="1"/>
</dbReference>
<feature type="domain" description="DUF7927" evidence="4">
    <location>
        <begin position="1005"/>
        <end position="1136"/>
    </location>
</feature>
<feature type="domain" description="DUF7927" evidence="4">
    <location>
        <begin position="1533"/>
        <end position="1665"/>
    </location>
</feature>
<dbReference type="NCBIfam" id="TIGR01451">
    <property type="entry name" value="B_ant_repeat"/>
    <property type="match status" value="4"/>
</dbReference>
<dbReference type="EMBL" id="LT629710">
    <property type="protein sequence ID" value="SDO68362.1"/>
    <property type="molecule type" value="Genomic_DNA"/>
</dbReference>
<dbReference type="InterPro" id="IPR055354">
    <property type="entry name" value="DUF7507"/>
</dbReference>
<dbReference type="PANTHER" id="PTHR34819">
    <property type="entry name" value="LARGE CYSTEINE-RICH PERIPLASMIC PROTEIN OMCB"/>
    <property type="match status" value="1"/>
</dbReference>